<comment type="caution">
    <text evidence="4">The sequence shown here is derived from an EMBL/GenBank/DDBJ whole genome shotgun (WGS) entry which is preliminary data.</text>
</comment>
<comment type="caution">
    <text evidence="2">Lacks conserved residue(s) required for the propagation of feature annotation.</text>
</comment>
<reference evidence="4 5" key="1">
    <citation type="submission" date="2021-06" db="EMBL/GenBank/DDBJ databases">
        <title>Actinomycetes sequencing.</title>
        <authorList>
            <person name="Shan Q."/>
        </authorList>
    </citation>
    <scope>NUCLEOTIDE SEQUENCE [LARGE SCALE GENOMIC DNA]</scope>
    <source>
        <strain evidence="4 5">NEAU-G5</strain>
    </source>
</reference>
<feature type="short sequence motif" description="DGA/G" evidence="2">
    <location>
        <begin position="129"/>
        <end position="131"/>
    </location>
</feature>
<dbReference type="PROSITE" id="PS51635">
    <property type="entry name" value="PNPLA"/>
    <property type="match status" value="1"/>
</dbReference>
<evidence type="ECO:0000256" key="1">
    <source>
        <dbReference type="ARBA" id="ARBA00023098"/>
    </source>
</evidence>
<evidence type="ECO:0000313" key="4">
    <source>
        <dbReference type="EMBL" id="MBU3065435.1"/>
    </source>
</evidence>
<keyword evidence="2" id="KW-0442">Lipid degradation</keyword>
<keyword evidence="5" id="KW-1185">Reference proteome</keyword>
<name>A0ABS6B556_9NOCA</name>
<evidence type="ECO:0000313" key="5">
    <source>
        <dbReference type="Proteomes" id="UP000733379"/>
    </source>
</evidence>
<sequence length="224" mass="23301">MIGLAEAGIDLALADRIVGTSSGAIAGCVIAGGNDPMRLVTPPAPAGEHTEPQLDPDDPAMRIAHMADLIGLTAWPEKELLITAVDAATEQRRVWTASGPASPAEAVTASTAARGVFAPVTIDGAAYVDGGMHSTINADLATGAERILVIEPLAHRYPHAPADNELNRATTVAIVPRPETIPANLFAPATFEAAFHAGVRQAADDAPAVRQMWPKHPRRIGRGL</sequence>
<keyword evidence="2" id="KW-0378">Hydrolase</keyword>
<feature type="active site" description="Nucleophile" evidence="2">
    <location>
        <position position="21"/>
    </location>
</feature>
<dbReference type="Gene3D" id="3.40.1090.10">
    <property type="entry name" value="Cytosolic phospholipase A2 catalytic domain"/>
    <property type="match status" value="1"/>
</dbReference>
<organism evidence="4 5">
    <name type="scientific">Nocardia albiluteola</name>
    <dbReference type="NCBI Taxonomy" id="2842303"/>
    <lineage>
        <taxon>Bacteria</taxon>
        <taxon>Bacillati</taxon>
        <taxon>Actinomycetota</taxon>
        <taxon>Actinomycetes</taxon>
        <taxon>Mycobacteriales</taxon>
        <taxon>Nocardiaceae</taxon>
        <taxon>Nocardia</taxon>
    </lineage>
</organism>
<dbReference type="InterPro" id="IPR016035">
    <property type="entry name" value="Acyl_Trfase/lysoPLipase"/>
</dbReference>
<dbReference type="Pfam" id="PF01734">
    <property type="entry name" value="Patatin"/>
    <property type="match status" value="1"/>
</dbReference>
<dbReference type="RefSeq" id="WP_215921580.1">
    <property type="nucleotide sequence ID" value="NZ_JAHKNI010000010.1"/>
</dbReference>
<dbReference type="SUPFAM" id="SSF52151">
    <property type="entry name" value="FabD/lysophospholipase-like"/>
    <property type="match status" value="1"/>
</dbReference>
<keyword evidence="1 2" id="KW-0443">Lipid metabolism</keyword>
<feature type="active site" description="Proton acceptor" evidence="2">
    <location>
        <position position="129"/>
    </location>
</feature>
<proteinExistence type="predicted"/>
<protein>
    <recommendedName>
        <fullName evidence="3">PNPLA domain-containing protein</fullName>
    </recommendedName>
</protein>
<feature type="domain" description="PNPLA" evidence="3">
    <location>
        <begin position="1"/>
        <end position="142"/>
    </location>
</feature>
<feature type="short sequence motif" description="GXSXG" evidence="2">
    <location>
        <begin position="19"/>
        <end position="23"/>
    </location>
</feature>
<evidence type="ECO:0000256" key="2">
    <source>
        <dbReference type="PROSITE-ProRule" id="PRU01161"/>
    </source>
</evidence>
<dbReference type="Proteomes" id="UP000733379">
    <property type="component" value="Unassembled WGS sequence"/>
</dbReference>
<gene>
    <name evidence="4" type="ORF">KO481_28390</name>
</gene>
<accession>A0ABS6B556</accession>
<dbReference type="InterPro" id="IPR002641">
    <property type="entry name" value="PNPLA_dom"/>
</dbReference>
<evidence type="ECO:0000259" key="3">
    <source>
        <dbReference type="PROSITE" id="PS51635"/>
    </source>
</evidence>
<dbReference type="EMBL" id="JAHKNI010000010">
    <property type="protein sequence ID" value="MBU3065435.1"/>
    <property type="molecule type" value="Genomic_DNA"/>
</dbReference>